<dbReference type="EMBL" id="WJXW01000009">
    <property type="protein sequence ID" value="KAF9733424.1"/>
    <property type="molecule type" value="Genomic_DNA"/>
</dbReference>
<evidence type="ECO:0000313" key="2">
    <source>
        <dbReference type="EMBL" id="KAF9733424.1"/>
    </source>
</evidence>
<sequence length="276" mass="29721">MSTCVACQKPLEVEFEPEDYEEDVQMGGSSGKAPAAAPDMVPDDVHLHCGCHFHWDCLLEAYQITECPACCQSIASTSSTGALQVLVTLNNEGGLQENLDILPLLTEESYLKAYPADRKCRAFLEFCREGDMSAIIGMLQGDGSDSDSDSDDEMADEAEGEGEGEGEDTVDVGIDALLRYQDPIGDMQSGLHAAVQAQSREVAWLLLLLASNLPLLEFPPEVFQEAEALGIMRGLTEDKTDIRSMRDANGKTAEDVAKEVGGVWAAGWIGNGRLAI</sequence>
<gene>
    <name evidence="2" type="ORF">PMIN01_09107</name>
</gene>
<evidence type="ECO:0000256" key="1">
    <source>
        <dbReference type="SAM" id="MobiDB-lite"/>
    </source>
</evidence>
<dbReference type="OrthoDB" id="46529at2759"/>
<keyword evidence="3" id="KW-1185">Reference proteome</keyword>
<dbReference type="Proteomes" id="UP000756921">
    <property type="component" value="Unassembled WGS sequence"/>
</dbReference>
<evidence type="ECO:0000313" key="3">
    <source>
        <dbReference type="Proteomes" id="UP000756921"/>
    </source>
</evidence>
<proteinExistence type="predicted"/>
<organism evidence="2 3">
    <name type="scientific">Paraphaeosphaeria minitans</name>
    <dbReference type="NCBI Taxonomy" id="565426"/>
    <lineage>
        <taxon>Eukaryota</taxon>
        <taxon>Fungi</taxon>
        <taxon>Dikarya</taxon>
        <taxon>Ascomycota</taxon>
        <taxon>Pezizomycotina</taxon>
        <taxon>Dothideomycetes</taxon>
        <taxon>Pleosporomycetidae</taxon>
        <taxon>Pleosporales</taxon>
        <taxon>Massarineae</taxon>
        <taxon>Didymosphaeriaceae</taxon>
        <taxon>Paraphaeosphaeria</taxon>
    </lineage>
</organism>
<comment type="caution">
    <text evidence="2">The sequence shown here is derived from an EMBL/GenBank/DDBJ whole genome shotgun (WGS) entry which is preliminary data.</text>
</comment>
<dbReference type="AlphaFoldDB" id="A0A9P6GDH2"/>
<accession>A0A9P6GDH2</accession>
<feature type="region of interest" description="Disordered" evidence="1">
    <location>
        <begin position="138"/>
        <end position="168"/>
    </location>
</feature>
<feature type="compositionally biased region" description="Acidic residues" evidence="1">
    <location>
        <begin position="144"/>
        <end position="168"/>
    </location>
</feature>
<name>A0A9P6GDH2_9PLEO</name>
<protein>
    <submittedName>
        <fullName evidence="2">Uncharacterized protein</fullName>
    </submittedName>
</protein>
<reference evidence="2" key="1">
    <citation type="journal article" date="2020" name="Mol. Plant Microbe Interact.">
        <title>Genome Sequence of the Biocontrol Agent Coniothyrium minitans strain Conio (IMI 134523).</title>
        <authorList>
            <person name="Patel D."/>
            <person name="Shittu T.A."/>
            <person name="Baroncelli R."/>
            <person name="Muthumeenakshi S."/>
            <person name="Osborne T.H."/>
            <person name="Janganan T.K."/>
            <person name="Sreenivasaprasad S."/>
        </authorList>
    </citation>
    <scope>NUCLEOTIDE SEQUENCE</scope>
    <source>
        <strain evidence="2">Conio</strain>
    </source>
</reference>